<organism evidence="1 2">
    <name type="scientific">Arthrobacter cupressi</name>
    <dbReference type="NCBI Taxonomy" id="1045773"/>
    <lineage>
        <taxon>Bacteria</taxon>
        <taxon>Bacillati</taxon>
        <taxon>Actinomycetota</taxon>
        <taxon>Actinomycetes</taxon>
        <taxon>Micrococcales</taxon>
        <taxon>Micrococcaceae</taxon>
        <taxon>Arthrobacter</taxon>
    </lineage>
</organism>
<evidence type="ECO:0008006" key="3">
    <source>
        <dbReference type="Google" id="ProtNLM"/>
    </source>
</evidence>
<accession>A0A1G8XS03</accession>
<dbReference type="EMBL" id="FNEI01000020">
    <property type="protein sequence ID" value="SDJ93216.1"/>
    <property type="molecule type" value="Genomic_DNA"/>
</dbReference>
<protein>
    <recommendedName>
        <fullName evidence="3">Patatin-like phospholipase</fullName>
    </recommendedName>
</protein>
<gene>
    <name evidence="1" type="ORF">SAMN05216555_12039</name>
</gene>
<evidence type="ECO:0000313" key="1">
    <source>
        <dbReference type="EMBL" id="SDJ93216.1"/>
    </source>
</evidence>
<dbReference type="Proteomes" id="UP000182130">
    <property type="component" value="Unassembled WGS sequence"/>
</dbReference>
<evidence type="ECO:0000313" key="2">
    <source>
        <dbReference type="Proteomes" id="UP000182130"/>
    </source>
</evidence>
<sequence>MAEALAVPRSPRFPVPRRVLRWLTATLLVCAVTLWIAMAEIDRLVAGVVTPDGGNSSVTILSGFGAFGARDTWSVWAGLDQEDHEQLAALVTVHVAIDFAFALLYGALLFRLARGRILARIIAVTAAALDVTEGVLLLFAIRDAGSTPPAAAVLGVVTNLKWLVLALFVLGLLATPLLRKRVFGRLRRLAGTVQFHRLTVTAVGLVAVLALLPVPGINDQMPDSQRLWAEGSPGPFLASSLVVPVIALGLQYIGRLRSVLAWQLWAESYIPELPPSWRLWLAGPVVLLAALAVMAAGGFPVERSNWWQYGIFIGVPLILLAVSVVMKFVSMLGSPFSFRARWAMCPHGEDRRRAMDAWCGGDNLALLLIAVAGMSLVRSFAGPAAMMLVEPGLVASMPDGWPLRVWGLLAFGAVLAAGAYPLRSVLLRRAPRLFGPDPRNGFGQWPYLKHLVLALGAVPLLALLLAPAFFTAFLGVSATAVLGIGSWALLFGAVVVWAQQRQPLEIFYRMGFRANPILSLMAAALALGQLSGGGDAMHLPRTGKVPVSPERNAVDAEFRDWLGKSTPCNTKAGNGKTVRPMLLVAAEGGGIRAASWTTRVFGALAGTGCGKTATLLSSGVSGGSLGLVLVTRYAPRGEGAGTGLATASDAVAAPEALSVSVGGAIVSDLVAGGTGLLIPNRSRGDFAWHDRAALMEREWERRAPFLDAAFDPSARGAAGAVILNSTVTGSGCRLVLSQVKLPGSKDASDAAAPECLSEDGPPVSIDFFDPANGFCDTDLRWSTAAMISARFPLISPAGRLRYGRAAEAGCTPAGAFQAIDGGYAEGSGLGTVSDVWGTLREVVQDYNGGPGAGTEQHPYVVPVFVYIRNSPGVDLAARVPAPVAELAVPLAGLKAKANQVEAGAWLQRLGAASDVCLDTECDAASGAVLDKLGGDGTVVVAPKSRPAIDPPLGWTLSMLSQNLLDEALEAEKGQDNGGSGELPGLGKLLAVLSPPGAGAPD</sequence>
<keyword evidence="2" id="KW-1185">Reference proteome</keyword>
<dbReference type="AlphaFoldDB" id="A0A1G8XS03"/>
<name>A0A1G8XS03_9MICC</name>
<dbReference type="STRING" id="1045773.SAMN05216555_12039"/>
<dbReference type="OrthoDB" id="581211at2"/>
<dbReference type="RefSeq" id="WP_139163443.1">
    <property type="nucleotide sequence ID" value="NZ_FNEI01000020.1"/>
</dbReference>
<proteinExistence type="predicted"/>
<reference evidence="2" key="1">
    <citation type="submission" date="2016-10" db="EMBL/GenBank/DDBJ databases">
        <authorList>
            <person name="Varghese N."/>
            <person name="Submissions S."/>
        </authorList>
    </citation>
    <scope>NUCLEOTIDE SEQUENCE [LARGE SCALE GENOMIC DNA]</scope>
    <source>
        <strain evidence="2">CGMCC 1.10783</strain>
    </source>
</reference>